<feature type="domain" description="HTH tetR-type" evidence="3">
    <location>
        <begin position="6"/>
        <end position="66"/>
    </location>
</feature>
<protein>
    <submittedName>
        <fullName evidence="4">TetR family transcriptional regulator</fullName>
    </submittedName>
</protein>
<accession>A0A7X4YM99</accession>
<comment type="caution">
    <text evidence="4">The sequence shown here is derived from an EMBL/GenBank/DDBJ whole genome shotgun (WGS) entry which is preliminary data.</text>
</comment>
<dbReference type="EMBL" id="JAAAMU010000004">
    <property type="protein sequence ID" value="NBC68953.1"/>
    <property type="molecule type" value="Genomic_DNA"/>
</dbReference>
<name>A0A7X4YM99_9BACL</name>
<dbReference type="InterPro" id="IPR001647">
    <property type="entry name" value="HTH_TetR"/>
</dbReference>
<feature type="DNA-binding region" description="H-T-H motif" evidence="2">
    <location>
        <begin position="29"/>
        <end position="48"/>
    </location>
</feature>
<proteinExistence type="predicted"/>
<keyword evidence="5" id="KW-1185">Reference proteome</keyword>
<evidence type="ECO:0000313" key="5">
    <source>
        <dbReference type="Proteomes" id="UP000558113"/>
    </source>
</evidence>
<evidence type="ECO:0000313" key="4">
    <source>
        <dbReference type="EMBL" id="NBC68953.1"/>
    </source>
</evidence>
<dbReference type="AlphaFoldDB" id="A0A7X4YM99"/>
<evidence type="ECO:0000259" key="3">
    <source>
        <dbReference type="PROSITE" id="PS50977"/>
    </source>
</evidence>
<keyword evidence="1 2" id="KW-0238">DNA-binding</keyword>
<dbReference type="InterPro" id="IPR009057">
    <property type="entry name" value="Homeodomain-like_sf"/>
</dbReference>
<dbReference type="GO" id="GO:0003677">
    <property type="term" value="F:DNA binding"/>
    <property type="evidence" value="ECO:0007669"/>
    <property type="project" value="UniProtKB-UniRule"/>
</dbReference>
<dbReference type="RefSeq" id="WP_161696328.1">
    <property type="nucleotide sequence ID" value="NZ_JAAAMU010000004.1"/>
</dbReference>
<evidence type="ECO:0000256" key="2">
    <source>
        <dbReference type="PROSITE-ProRule" id="PRU00335"/>
    </source>
</evidence>
<dbReference type="SUPFAM" id="SSF46689">
    <property type="entry name" value="Homeodomain-like"/>
    <property type="match status" value="1"/>
</dbReference>
<dbReference type="Proteomes" id="UP000558113">
    <property type="component" value="Unassembled WGS sequence"/>
</dbReference>
<gene>
    <name evidence="4" type="ORF">GT003_08130</name>
</gene>
<dbReference type="PROSITE" id="PS50977">
    <property type="entry name" value="HTH_TETR_2"/>
    <property type="match status" value="1"/>
</dbReference>
<sequence>MPPKSELSKELILAAAFAIVQEEGLDAVTARSIAGRLKCSTQPIYSLYENMDALKEALYGVAIDETLNRIKSYEDANNSSAMNLTNGILLLAHNEKNLFKMVFLTEQKNYYLKANRNKLREELMTALVQVDERLLGLDSRTIEQLFLKLSIYIVGIGTMININTFQLDIGEAERMVIEMFDLLLAKEGILNKPESTEE</sequence>
<dbReference type="Gene3D" id="1.10.357.10">
    <property type="entry name" value="Tetracycline Repressor, domain 2"/>
    <property type="match status" value="1"/>
</dbReference>
<dbReference type="OrthoDB" id="66596at2"/>
<evidence type="ECO:0000256" key="1">
    <source>
        <dbReference type="ARBA" id="ARBA00023125"/>
    </source>
</evidence>
<reference evidence="4 5" key="1">
    <citation type="submission" date="2020-01" db="EMBL/GenBank/DDBJ databases">
        <title>Paenibacillus soybeanensis sp. nov. isolated from the nodules of soybean (Glycine max(L.) Merr).</title>
        <authorList>
            <person name="Wang H."/>
        </authorList>
    </citation>
    <scope>NUCLEOTIDE SEQUENCE [LARGE SCALE GENOMIC DNA]</scope>
    <source>
        <strain evidence="4 5">DSM 23054</strain>
    </source>
</reference>
<organism evidence="4 5">
    <name type="scientific">Paenibacillus sacheonensis</name>
    <dbReference type="NCBI Taxonomy" id="742054"/>
    <lineage>
        <taxon>Bacteria</taxon>
        <taxon>Bacillati</taxon>
        <taxon>Bacillota</taxon>
        <taxon>Bacilli</taxon>
        <taxon>Bacillales</taxon>
        <taxon>Paenibacillaceae</taxon>
        <taxon>Paenibacillus</taxon>
    </lineage>
</organism>